<accession>A0A0J1IMN8</accession>
<dbReference type="AlphaFoldDB" id="A0A0J1IMN8"/>
<dbReference type="InterPro" id="IPR046748">
    <property type="entry name" value="HipA_2"/>
</dbReference>
<dbReference type="Pfam" id="PF20613">
    <property type="entry name" value="HipA_2"/>
    <property type="match status" value="1"/>
</dbReference>
<dbReference type="OrthoDB" id="2939938at2"/>
<gene>
    <name evidence="2" type="ORF">ABW02_06900</name>
</gene>
<name>A0A0J1IMN8_NIACI</name>
<keyword evidence="3" id="KW-1185">Reference proteome</keyword>
<sequence length="264" mass="30223">MGVCEYIEAKYCNYEETKLKGNYLRTFFCSDKKTYVVKFLNSAMGKRILPNEYISGLLASHLKLPCHSIKLIEIDSYLIEGNDELSIFKAGTHVGIEYDFNSNVLTPWRVGKITNIEDIIKIFVFDQWIYNLDRGSEYSNLLISDREGILSIIDHSEAFGWRKWEIQNLLESINEAISFTKSDGVYSSLSTLTQESTILDDVNKFINQIKGVPYQVIEDIVKSMPSEWGITSEEENHIIDYLVNRQNSIGNLMKMKNSLLIGVG</sequence>
<protein>
    <recommendedName>
        <fullName evidence="1">HipA-like kinase domain-containing protein</fullName>
    </recommendedName>
</protein>
<organism evidence="2 3">
    <name type="scientific">Niallia circulans</name>
    <name type="common">Bacillus circulans</name>
    <dbReference type="NCBI Taxonomy" id="1397"/>
    <lineage>
        <taxon>Bacteria</taxon>
        <taxon>Bacillati</taxon>
        <taxon>Bacillota</taxon>
        <taxon>Bacilli</taxon>
        <taxon>Bacillales</taxon>
        <taxon>Bacillaceae</taxon>
        <taxon>Niallia</taxon>
    </lineage>
</organism>
<reference evidence="2 3" key="1">
    <citation type="submission" date="2015-05" db="EMBL/GenBank/DDBJ databases">
        <title>Whole genome sequence and identification of bacterial endophytes from Costus igneus.</title>
        <authorList>
            <person name="Lee Y.P."/>
            <person name="Gan H.M."/>
            <person name="Eng W."/>
            <person name="Wheatley M.S."/>
            <person name="Caraballo A."/>
            <person name="Polter S."/>
            <person name="Savka M.A."/>
            <person name="Hudson A.O."/>
        </authorList>
    </citation>
    <scope>NUCLEOTIDE SEQUENCE [LARGE SCALE GENOMIC DNA]</scope>
    <source>
        <strain evidence="2 3">RIT379</strain>
    </source>
</reference>
<evidence type="ECO:0000313" key="2">
    <source>
        <dbReference type="EMBL" id="KLV27242.1"/>
    </source>
</evidence>
<dbReference type="PATRIC" id="fig|1397.4.peg.4057"/>
<dbReference type="EMBL" id="LDPH01000004">
    <property type="protein sequence ID" value="KLV27242.1"/>
    <property type="molecule type" value="Genomic_DNA"/>
</dbReference>
<dbReference type="Proteomes" id="UP000036045">
    <property type="component" value="Unassembled WGS sequence"/>
</dbReference>
<comment type="caution">
    <text evidence="2">The sequence shown here is derived from an EMBL/GenBank/DDBJ whole genome shotgun (WGS) entry which is preliminary data.</text>
</comment>
<evidence type="ECO:0000313" key="3">
    <source>
        <dbReference type="Proteomes" id="UP000036045"/>
    </source>
</evidence>
<dbReference type="RefSeq" id="WP_047941220.1">
    <property type="nucleotide sequence ID" value="NZ_LDPH01000004.1"/>
</dbReference>
<proteinExistence type="predicted"/>
<feature type="domain" description="HipA-like kinase" evidence="1">
    <location>
        <begin position="25"/>
        <end position="245"/>
    </location>
</feature>
<evidence type="ECO:0000259" key="1">
    <source>
        <dbReference type="Pfam" id="PF20613"/>
    </source>
</evidence>